<dbReference type="FunCoup" id="A0A2C9C396">
    <property type="interactions" value="1"/>
</dbReference>
<dbReference type="GeneID" id="183659"/>
<protein>
    <submittedName>
        <fullName evidence="2">Serpentine receptor class gamma</fullName>
    </submittedName>
</protein>
<accession>A0A2C9C396</accession>
<dbReference type="SMR" id="A0A2C9C396"/>
<feature type="transmembrane region" description="Helical" evidence="1">
    <location>
        <begin position="288"/>
        <end position="306"/>
    </location>
</feature>
<name>A0A2C9C396_CAEEL</name>
<dbReference type="RefSeq" id="NP_001343826.1">
    <property type="nucleotide sequence ID" value="NM_001356702.3"/>
</dbReference>
<keyword evidence="1" id="KW-0812">Transmembrane</keyword>
<dbReference type="PANTHER" id="PTHR22718:SF36">
    <property type="entry name" value="G_PROTEIN_RECEP_F1_2 DOMAIN-CONTAINING PROTEIN-RELATED"/>
    <property type="match status" value="1"/>
</dbReference>
<dbReference type="PaxDb" id="6239-C50E3.7"/>
<dbReference type="OrthoDB" id="5871355at2759"/>
<dbReference type="InParanoid" id="A0A2C9C396"/>
<dbReference type="WormBase" id="C50E3.7a">
    <property type="protein sequence ID" value="CE52160"/>
    <property type="gene ID" value="WBGene00016818"/>
</dbReference>
<dbReference type="CTD" id="183659"/>
<dbReference type="CDD" id="cd00637">
    <property type="entry name" value="7tm_classA_rhodopsin-like"/>
    <property type="match status" value="1"/>
</dbReference>
<evidence type="ECO:0000313" key="2">
    <source>
        <dbReference type="EMBL" id="SOF58824.1"/>
    </source>
</evidence>
<dbReference type="Proteomes" id="UP000001940">
    <property type="component" value="Chromosome V"/>
</dbReference>
<reference evidence="2 3" key="1">
    <citation type="journal article" date="1998" name="Science">
        <title>Genome sequence of the nematode C. elegans: a platform for investigating biology.</title>
        <authorList>
            <consortium name="The C. elegans sequencing consortium"/>
            <person name="Sulson J.E."/>
            <person name="Waterston R."/>
        </authorList>
    </citation>
    <scope>NUCLEOTIDE SEQUENCE [LARGE SCALE GENOMIC DNA]</scope>
    <source>
        <strain evidence="2 3">Bristol N2</strain>
    </source>
</reference>
<dbReference type="SUPFAM" id="SSF81321">
    <property type="entry name" value="Family A G protein-coupled receptor-like"/>
    <property type="match status" value="1"/>
</dbReference>
<proteinExistence type="predicted"/>
<feature type="transmembrane region" description="Helical" evidence="1">
    <location>
        <begin position="312"/>
        <end position="333"/>
    </location>
</feature>
<dbReference type="Gene3D" id="1.20.1070.10">
    <property type="entry name" value="Rhodopsin 7-helix transmembrane proteins"/>
    <property type="match status" value="1"/>
</dbReference>
<keyword evidence="2" id="KW-0675">Receptor</keyword>
<evidence type="ECO:0000313" key="4">
    <source>
        <dbReference type="WormBase" id="C50E3.7a"/>
    </source>
</evidence>
<dbReference type="EMBL" id="BX284605">
    <property type="protein sequence ID" value="SOF58824.1"/>
    <property type="molecule type" value="Genomic_DNA"/>
</dbReference>
<evidence type="ECO:0000256" key="1">
    <source>
        <dbReference type="SAM" id="Phobius"/>
    </source>
</evidence>
<dbReference type="PANTHER" id="PTHR22718">
    <property type="entry name" value="SERPENTINE RECEPTOR, CLASS X"/>
    <property type="match status" value="1"/>
</dbReference>
<evidence type="ECO:0000313" key="3">
    <source>
        <dbReference type="Proteomes" id="UP000001940"/>
    </source>
</evidence>
<dbReference type="eggNOG" id="ENOG502THE6">
    <property type="taxonomic scope" value="Eukaryota"/>
</dbReference>
<sequence>MAFFTNRFGKKMSEFFPFSTCVTLLFNLTMSFSFNIIGGDNQETNMKDLNCPRLKCEDEYYVKELVVALGNSSSQSFLSIAGLVHLAVNLFNISVQLSCVKFIDKRALFKKSTFFKILLIQCFVVSLRVFLHILTICIIIYVSNTESSVSKFLSQCSLYVDYCSNFFSLTVTFLMSLNRCFCFVSYTWNARIFDGKNVIYSVSIGAVISIVSAVLCIITSQIRRNFLTITGFVDMGPDIGFKVLINRLFFIFPFGSIACYVILFFVIRKQNQQALTKTSNRSRGEHKVFVQLLITAVLYGIMSIVYETINFIYWIDVGIQLAVISVFDVLNYLPEISLPLLLICSSVQIRKAISDWIAPKGDRTMGGVTTEGPRTTSMSNNK</sequence>
<keyword evidence="1" id="KW-1133">Transmembrane helix</keyword>
<feature type="transmembrane region" description="Helical" evidence="1">
    <location>
        <begin position="166"/>
        <end position="186"/>
    </location>
</feature>
<dbReference type="AlphaFoldDB" id="A0A2C9C396"/>
<organism evidence="2 3">
    <name type="scientific">Caenorhabditis elegans</name>
    <dbReference type="NCBI Taxonomy" id="6239"/>
    <lineage>
        <taxon>Eukaryota</taxon>
        <taxon>Metazoa</taxon>
        <taxon>Ecdysozoa</taxon>
        <taxon>Nematoda</taxon>
        <taxon>Chromadorea</taxon>
        <taxon>Rhabditida</taxon>
        <taxon>Rhabditina</taxon>
        <taxon>Rhabditomorpha</taxon>
        <taxon>Rhabditoidea</taxon>
        <taxon>Rhabditidae</taxon>
        <taxon>Peloderinae</taxon>
        <taxon>Caenorhabditis</taxon>
    </lineage>
</organism>
<dbReference type="Bgee" id="WBGene00016818">
    <property type="expression patterns" value="Expressed in embryo"/>
</dbReference>
<keyword evidence="1" id="KW-0472">Membrane</keyword>
<gene>
    <name evidence="2 4" type="ORF">C50E3.7</name>
    <name evidence="2" type="ORF">CELE_C50E3.7</name>
</gene>
<feature type="transmembrane region" description="Helical" evidence="1">
    <location>
        <begin position="118"/>
        <end position="142"/>
    </location>
</feature>
<feature type="transmembrane region" description="Helical" evidence="1">
    <location>
        <begin position="243"/>
        <end position="267"/>
    </location>
</feature>
<keyword evidence="3" id="KW-1185">Reference proteome</keyword>
<feature type="transmembrane region" description="Helical" evidence="1">
    <location>
        <begin position="198"/>
        <end position="223"/>
    </location>
</feature>
<dbReference type="AGR" id="WB:WBGene00016818"/>